<name>A0A3N5CS65_9SPHN</name>
<protein>
    <submittedName>
        <fullName evidence="3">Uncharacterized protein</fullName>
    </submittedName>
</protein>
<proteinExistence type="predicted"/>
<evidence type="ECO:0000256" key="1">
    <source>
        <dbReference type="SAM" id="MobiDB-lite"/>
    </source>
</evidence>
<comment type="caution">
    <text evidence="3">The sequence shown here is derived from an EMBL/GenBank/DDBJ whole genome shotgun (WGS) entry which is preliminary data.</text>
</comment>
<feature type="signal peptide" evidence="2">
    <location>
        <begin position="1"/>
        <end position="18"/>
    </location>
</feature>
<keyword evidence="2" id="KW-0732">Signal</keyword>
<sequence>MRAPALFLSLLIATPAWAQGTREYEADEEFVTERVHADLPLYTFDWEQLWPRGMTGENIIAGCESRVRFGDWIMQPNPADEHADGPEWYRFTNYGAFHCSAGIVFADEREELEKGNASTGFFALIGMTADGSRELWALQRGFIPGSDYLLLARKPDADIVTRFDVLQLRCPPGHWRALADPDALDIMRTGYCAINSQDDLLALARAMAALPPLGTLEWHAGPEDSSPDPAEMSGDVMSD</sequence>
<keyword evidence="4" id="KW-1185">Reference proteome</keyword>
<dbReference type="AlphaFoldDB" id="A0A3N5CS65"/>
<organism evidence="3 4">
    <name type="scientific">Aurantiacibacter spongiae</name>
    <dbReference type="NCBI Taxonomy" id="2488860"/>
    <lineage>
        <taxon>Bacteria</taxon>
        <taxon>Pseudomonadati</taxon>
        <taxon>Pseudomonadota</taxon>
        <taxon>Alphaproteobacteria</taxon>
        <taxon>Sphingomonadales</taxon>
        <taxon>Erythrobacteraceae</taxon>
        <taxon>Aurantiacibacter</taxon>
    </lineage>
</organism>
<evidence type="ECO:0000313" key="4">
    <source>
        <dbReference type="Proteomes" id="UP000275232"/>
    </source>
</evidence>
<reference evidence="3 4" key="1">
    <citation type="submission" date="2018-11" db="EMBL/GenBank/DDBJ databases">
        <title>Erythrobacter spongiae sp. nov., isolated from a marine sponge.</title>
        <authorList>
            <person name="Zhuang L."/>
            <person name="Luo L."/>
        </authorList>
    </citation>
    <scope>NUCLEOTIDE SEQUENCE [LARGE SCALE GENOMIC DNA]</scope>
    <source>
        <strain evidence="3 4">HN-E23</strain>
    </source>
</reference>
<evidence type="ECO:0000313" key="3">
    <source>
        <dbReference type="EMBL" id="RPF71964.1"/>
    </source>
</evidence>
<dbReference type="Proteomes" id="UP000275232">
    <property type="component" value="Unassembled WGS sequence"/>
</dbReference>
<gene>
    <name evidence="3" type="ORF">EG799_10325</name>
</gene>
<accession>A0A3N5CS65</accession>
<dbReference type="RefSeq" id="WP_123880912.1">
    <property type="nucleotide sequence ID" value="NZ_RPFZ01000001.1"/>
</dbReference>
<evidence type="ECO:0000256" key="2">
    <source>
        <dbReference type="SAM" id="SignalP"/>
    </source>
</evidence>
<feature type="chain" id="PRO_5017962724" evidence="2">
    <location>
        <begin position="19"/>
        <end position="239"/>
    </location>
</feature>
<dbReference type="OrthoDB" id="7408573at2"/>
<feature type="region of interest" description="Disordered" evidence="1">
    <location>
        <begin position="217"/>
        <end position="239"/>
    </location>
</feature>
<dbReference type="EMBL" id="RPFZ01000001">
    <property type="protein sequence ID" value="RPF71964.1"/>
    <property type="molecule type" value="Genomic_DNA"/>
</dbReference>